<name>L1I5G0_GUITC</name>
<dbReference type="EnsemblProtists" id="EKX31095">
    <property type="protein sequence ID" value="EKX31095"/>
    <property type="gene ID" value="GUITHDRAFT_122703"/>
</dbReference>
<dbReference type="Proteomes" id="UP000011087">
    <property type="component" value="Unassembled WGS sequence"/>
</dbReference>
<reference evidence="3" key="2">
    <citation type="submission" date="2012-11" db="EMBL/GenBank/DDBJ databases">
        <authorList>
            <person name="Kuo A."/>
            <person name="Curtis B.A."/>
            <person name="Tanifuji G."/>
            <person name="Burki F."/>
            <person name="Gruber A."/>
            <person name="Irimia M."/>
            <person name="Maruyama S."/>
            <person name="Arias M.C."/>
            <person name="Ball S.G."/>
            <person name="Gile G.H."/>
            <person name="Hirakawa Y."/>
            <person name="Hopkins J.F."/>
            <person name="Rensing S.A."/>
            <person name="Schmutz J."/>
            <person name="Symeonidi A."/>
            <person name="Elias M."/>
            <person name="Eveleigh R.J."/>
            <person name="Herman E.K."/>
            <person name="Klute M.J."/>
            <person name="Nakayama T."/>
            <person name="Obornik M."/>
            <person name="Reyes-Prieto A."/>
            <person name="Armbrust E.V."/>
            <person name="Aves S.J."/>
            <person name="Beiko R.G."/>
            <person name="Coutinho P."/>
            <person name="Dacks J.B."/>
            <person name="Durnford D.G."/>
            <person name="Fast N.M."/>
            <person name="Green B.R."/>
            <person name="Grisdale C."/>
            <person name="Hempe F."/>
            <person name="Henrissat B."/>
            <person name="Hoppner M.P."/>
            <person name="Ishida K.-I."/>
            <person name="Kim E."/>
            <person name="Koreny L."/>
            <person name="Kroth P.G."/>
            <person name="Liu Y."/>
            <person name="Malik S.-B."/>
            <person name="Maier U.G."/>
            <person name="McRose D."/>
            <person name="Mock T."/>
            <person name="Neilson J.A."/>
            <person name="Onodera N.T."/>
            <person name="Poole A.M."/>
            <person name="Pritham E.J."/>
            <person name="Richards T.A."/>
            <person name="Rocap G."/>
            <person name="Roy S.W."/>
            <person name="Sarai C."/>
            <person name="Schaack S."/>
            <person name="Shirato S."/>
            <person name="Slamovits C.H."/>
            <person name="Spencer D.F."/>
            <person name="Suzuki S."/>
            <person name="Worden A.Z."/>
            <person name="Zauner S."/>
            <person name="Barry K."/>
            <person name="Bell C."/>
            <person name="Bharti A.K."/>
            <person name="Crow J.A."/>
            <person name="Grimwood J."/>
            <person name="Kramer R."/>
            <person name="Lindquist E."/>
            <person name="Lucas S."/>
            <person name="Salamov A."/>
            <person name="McFadden G.I."/>
            <person name="Lane C.E."/>
            <person name="Keeling P.J."/>
            <person name="Gray M.W."/>
            <person name="Grigoriev I.V."/>
            <person name="Archibald J.M."/>
        </authorList>
    </citation>
    <scope>NUCLEOTIDE SEQUENCE</scope>
    <source>
        <strain evidence="3">CCMP2712</strain>
    </source>
</reference>
<dbReference type="KEGG" id="gtt:GUITHDRAFT_122703"/>
<gene>
    <name evidence="1" type="ORF">GUITHDRAFT_122703</name>
</gene>
<proteinExistence type="predicted"/>
<dbReference type="EMBL" id="JH993364">
    <property type="protein sequence ID" value="EKX31095.1"/>
    <property type="molecule type" value="Genomic_DNA"/>
</dbReference>
<sequence length="92" mass="10177">MSASSFVTINQQLDKLLATLPEDAGEEGQHEVLDRLIEDNEDAGTALRREAESAEEMLVREALKVIGDDRSRDALQQLSMQVELIARGLNPD</sequence>
<dbReference type="HOGENOM" id="CLU_2417853_0_0_1"/>
<dbReference type="PaxDb" id="55529-EKX31095"/>
<protein>
    <recommendedName>
        <fullName evidence="4">Mediator of RNA polymerase II transcription subunit 21</fullName>
    </recommendedName>
</protein>
<evidence type="ECO:0000313" key="3">
    <source>
        <dbReference type="Proteomes" id="UP000011087"/>
    </source>
</evidence>
<accession>L1I5G0</accession>
<organism evidence="1">
    <name type="scientific">Guillardia theta (strain CCMP2712)</name>
    <name type="common">Cryptophyte</name>
    <dbReference type="NCBI Taxonomy" id="905079"/>
    <lineage>
        <taxon>Eukaryota</taxon>
        <taxon>Cryptophyceae</taxon>
        <taxon>Pyrenomonadales</taxon>
        <taxon>Geminigeraceae</taxon>
        <taxon>Guillardia</taxon>
    </lineage>
</organism>
<keyword evidence="3" id="KW-1185">Reference proteome</keyword>
<reference evidence="2" key="3">
    <citation type="submission" date="2015-06" db="UniProtKB">
        <authorList>
            <consortium name="EnsemblProtists"/>
        </authorList>
    </citation>
    <scope>IDENTIFICATION</scope>
</reference>
<evidence type="ECO:0000313" key="2">
    <source>
        <dbReference type="EnsemblProtists" id="EKX31095"/>
    </source>
</evidence>
<dbReference type="AlphaFoldDB" id="L1I5G0"/>
<evidence type="ECO:0000313" key="1">
    <source>
        <dbReference type="EMBL" id="EKX31095.1"/>
    </source>
</evidence>
<dbReference type="GeneID" id="17287815"/>
<reference evidence="1 3" key="1">
    <citation type="journal article" date="2012" name="Nature">
        <title>Algal genomes reveal evolutionary mosaicism and the fate of nucleomorphs.</title>
        <authorList>
            <consortium name="DOE Joint Genome Institute"/>
            <person name="Curtis B.A."/>
            <person name="Tanifuji G."/>
            <person name="Burki F."/>
            <person name="Gruber A."/>
            <person name="Irimia M."/>
            <person name="Maruyama S."/>
            <person name="Arias M.C."/>
            <person name="Ball S.G."/>
            <person name="Gile G.H."/>
            <person name="Hirakawa Y."/>
            <person name="Hopkins J.F."/>
            <person name="Kuo A."/>
            <person name="Rensing S.A."/>
            <person name="Schmutz J."/>
            <person name="Symeonidi A."/>
            <person name="Elias M."/>
            <person name="Eveleigh R.J."/>
            <person name="Herman E.K."/>
            <person name="Klute M.J."/>
            <person name="Nakayama T."/>
            <person name="Obornik M."/>
            <person name="Reyes-Prieto A."/>
            <person name="Armbrust E.V."/>
            <person name="Aves S.J."/>
            <person name="Beiko R.G."/>
            <person name="Coutinho P."/>
            <person name="Dacks J.B."/>
            <person name="Durnford D.G."/>
            <person name="Fast N.M."/>
            <person name="Green B.R."/>
            <person name="Grisdale C.J."/>
            <person name="Hempel F."/>
            <person name="Henrissat B."/>
            <person name="Hoppner M.P."/>
            <person name="Ishida K."/>
            <person name="Kim E."/>
            <person name="Koreny L."/>
            <person name="Kroth P.G."/>
            <person name="Liu Y."/>
            <person name="Malik S.B."/>
            <person name="Maier U.G."/>
            <person name="McRose D."/>
            <person name="Mock T."/>
            <person name="Neilson J.A."/>
            <person name="Onodera N.T."/>
            <person name="Poole A.M."/>
            <person name="Pritham E.J."/>
            <person name="Richards T.A."/>
            <person name="Rocap G."/>
            <person name="Roy S.W."/>
            <person name="Sarai C."/>
            <person name="Schaack S."/>
            <person name="Shirato S."/>
            <person name="Slamovits C.H."/>
            <person name="Spencer D.F."/>
            <person name="Suzuki S."/>
            <person name="Worden A.Z."/>
            <person name="Zauner S."/>
            <person name="Barry K."/>
            <person name="Bell C."/>
            <person name="Bharti A.K."/>
            <person name="Crow J.A."/>
            <person name="Grimwood J."/>
            <person name="Kramer R."/>
            <person name="Lindquist E."/>
            <person name="Lucas S."/>
            <person name="Salamov A."/>
            <person name="McFadden G.I."/>
            <person name="Lane C.E."/>
            <person name="Keeling P.J."/>
            <person name="Gray M.W."/>
            <person name="Grigoriev I.V."/>
            <person name="Archibald J.M."/>
        </authorList>
    </citation>
    <scope>NUCLEOTIDE SEQUENCE</scope>
    <source>
        <strain evidence="1 3">CCMP2712</strain>
    </source>
</reference>
<dbReference type="RefSeq" id="XP_005818075.1">
    <property type="nucleotide sequence ID" value="XM_005818018.1"/>
</dbReference>
<evidence type="ECO:0008006" key="4">
    <source>
        <dbReference type="Google" id="ProtNLM"/>
    </source>
</evidence>